<dbReference type="EMBL" id="KE504138">
    <property type="protein sequence ID" value="EPT02004.1"/>
    <property type="molecule type" value="Genomic_DNA"/>
</dbReference>
<evidence type="ECO:0000313" key="3">
    <source>
        <dbReference type="Proteomes" id="UP000015241"/>
    </source>
</evidence>
<gene>
    <name evidence="2" type="ORF">FOMPIDRAFT_1048291</name>
</gene>
<dbReference type="AlphaFoldDB" id="S8EFK4"/>
<dbReference type="HOGENOM" id="CLU_2941723_0_0_1"/>
<keyword evidence="3" id="KW-1185">Reference proteome</keyword>
<accession>S8EFK4</accession>
<protein>
    <submittedName>
        <fullName evidence="2">Uncharacterized protein</fullName>
    </submittedName>
</protein>
<name>S8EFK4_FOMSC</name>
<sequence length="60" mass="6846">MRRHVRAGLDDQYSVEIMPASGGTTGNTNTSSRYAENTNVAEEERPKRWDVNAARRHSIW</sequence>
<feature type="region of interest" description="Disordered" evidence="1">
    <location>
        <begin position="17"/>
        <end position="41"/>
    </location>
</feature>
<reference evidence="2 3" key="1">
    <citation type="journal article" date="2012" name="Science">
        <title>The Paleozoic origin of enzymatic lignin decomposition reconstructed from 31 fungal genomes.</title>
        <authorList>
            <person name="Floudas D."/>
            <person name="Binder M."/>
            <person name="Riley R."/>
            <person name="Barry K."/>
            <person name="Blanchette R.A."/>
            <person name="Henrissat B."/>
            <person name="Martinez A.T."/>
            <person name="Otillar R."/>
            <person name="Spatafora J.W."/>
            <person name="Yadav J.S."/>
            <person name="Aerts A."/>
            <person name="Benoit I."/>
            <person name="Boyd A."/>
            <person name="Carlson A."/>
            <person name="Copeland A."/>
            <person name="Coutinho P.M."/>
            <person name="de Vries R.P."/>
            <person name="Ferreira P."/>
            <person name="Findley K."/>
            <person name="Foster B."/>
            <person name="Gaskell J."/>
            <person name="Glotzer D."/>
            <person name="Gorecki P."/>
            <person name="Heitman J."/>
            <person name="Hesse C."/>
            <person name="Hori C."/>
            <person name="Igarashi K."/>
            <person name="Jurgens J.A."/>
            <person name="Kallen N."/>
            <person name="Kersten P."/>
            <person name="Kohler A."/>
            <person name="Kuees U."/>
            <person name="Kumar T.K.A."/>
            <person name="Kuo A."/>
            <person name="LaButti K."/>
            <person name="Larrondo L.F."/>
            <person name="Lindquist E."/>
            <person name="Ling A."/>
            <person name="Lombard V."/>
            <person name="Lucas S."/>
            <person name="Lundell T."/>
            <person name="Martin R."/>
            <person name="McLaughlin D.J."/>
            <person name="Morgenstern I."/>
            <person name="Morin E."/>
            <person name="Murat C."/>
            <person name="Nagy L.G."/>
            <person name="Nolan M."/>
            <person name="Ohm R.A."/>
            <person name="Patyshakuliyeva A."/>
            <person name="Rokas A."/>
            <person name="Ruiz-Duenas F.J."/>
            <person name="Sabat G."/>
            <person name="Salamov A."/>
            <person name="Samejima M."/>
            <person name="Schmutz J."/>
            <person name="Slot J.C."/>
            <person name="St John F."/>
            <person name="Stenlid J."/>
            <person name="Sun H."/>
            <person name="Sun S."/>
            <person name="Syed K."/>
            <person name="Tsang A."/>
            <person name="Wiebenga A."/>
            <person name="Young D."/>
            <person name="Pisabarro A."/>
            <person name="Eastwood D.C."/>
            <person name="Martin F."/>
            <person name="Cullen D."/>
            <person name="Grigoriev I.V."/>
            <person name="Hibbett D.S."/>
        </authorList>
    </citation>
    <scope>NUCLEOTIDE SEQUENCE</scope>
    <source>
        <strain evidence="3">FP-58527</strain>
    </source>
</reference>
<evidence type="ECO:0000256" key="1">
    <source>
        <dbReference type="SAM" id="MobiDB-lite"/>
    </source>
</evidence>
<proteinExistence type="predicted"/>
<organism evidence="2 3">
    <name type="scientific">Fomitopsis schrenkii</name>
    <name type="common">Brown rot fungus</name>
    <dbReference type="NCBI Taxonomy" id="2126942"/>
    <lineage>
        <taxon>Eukaryota</taxon>
        <taxon>Fungi</taxon>
        <taxon>Dikarya</taxon>
        <taxon>Basidiomycota</taxon>
        <taxon>Agaricomycotina</taxon>
        <taxon>Agaricomycetes</taxon>
        <taxon>Polyporales</taxon>
        <taxon>Fomitopsis</taxon>
    </lineage>
</organism>
<dbReference type="Proteomes" id="UP000015241">
    <property type="component" value="Unassembled WGS sequence"/>
</dbReference>
<dbReference type="InParanoid" id="S8EFK4"/>
<evidence type="ECO:0000313" key="2">
    <source>
        <dbReference type="EMBL" id="EPT02004.1"/>
    </source>
</evidence>